<evidence type="ECO:0000313" key="2">
    <source>
        <dbReference type="Proteomes" id="UP000663844"/>
    </source>
</evidence>
<evidence type="ECO:0008006" key="3">
    <source>
        <dbReference type="Google" id="ProtNLM"/>
    </source>
</evidence>
<dbReference type="AlphaFoldDB" id="A0A820S7Y5"/>
<protein>
    <recommendedName>
        <fullName evidence="3">GRAM domain-containing protein</fullName>
    </recommendedName>
</protein>
<gene>
    <name evidence="1" type="ORF">OXD698_LOCUS54269</name>
</gene>
<accession>A0A820S7Y5</accession>
<evidence type="ECO:0000313" key="1">
    <source>
        <dbReference type="EMBL" id="CAF4448807.1"/>
    </source>
</evidence>
<organism evidence="1 2">
    <name type="scientific">Adineta steineri</name>
    <dbReference type="NCBI Taxonomy" id="433720"/>
    <lineage>
        <taxon>Eukaryota</taxon>
        <taxon>Metazoa</taxon>
        <taxon>Spiralia</taxon>
        <taxon>Gnathifera</taxon>
        <taxon>Rotifera</taxon>
        <taxon>Eurotatoria</taxon>
        <taxon>Bdelloidea</taxon>
        <taxon>Adinetida</taxon>
        <taxon>Adinetidae</taxon>
        <taxon>Adineta</taxon>
    </lineage>
</organism>
<feature type="non-terminal residue" evidence="1">
    <location>
        <position position="1"/>
    </location>
</feature>
<dbReference type="EMBL" id="CAJOAZ010032614">
    <property type="protein sequence ID" value="CAF4448807.1"/>
    <property type="molecule type" value="Genomic_DNA"/>
</dbReference>
<reference evidence="1" key="1">
    <citation type="submission" date="2021-02" db="EMBL/GenBank/DDBJ databases">
        <authorList>
            <person name="Nowell W R."/>
        </authorList>
    </citation>
    <scope>NUCLEOTIDE SEQUENCE</scope>
</reference>
<dbReference type="Proteomes" id="UP000663844">
    <property type="component" value="Unassembled WGS sequence"/>
</dbReference>
<feature type="non-terminal residue" evidence="1">
    <location>
        <position position="88"/>
    </location>
</feature>
<name>A0A820S7Y5_9BILA</name>
<dbReference type="Gene3D" id="2.30.29.30">
    <property type="entry name" value="Pleckstrin-homology domain (PH domain)/Phosphotyrosine-binding domain (PTB)"/>
    <property type="match status" value="1"/>
</dbReference>
<dbReference type="SUPFAM" id="SSF50729">
    <property type="entry name" value="PH domain-like"/>
    <property type="match status" value="1"/>
</dbReference>
<sequence>LLPINFLPGEDDVKLRDDVTYGHKRKTLQRGELIVTKYRLLFITKSPDPLQILVDVPLGMISQIEKVGGQTRSNISDGAAYGIEVDCK</sequence>
<comment type="caution">
    <text evidence="1">The sequence shown here is derived from an EMBL/GenBank/DDBJ whole genome shotgun (WGS) entry which is preliminary data.</text>
</comment>
<dbReference type="InterPro" id="IPR011993">
    <property type="entry name" value="PH-like_dom_sf"/>
</dbReference>
<proteinExistence type="predicted"/>